<evidence type="ECO:0000313" key="4">
    <source>
        <dbReference type="EMBL" id="GJD64270.1"/>
    </source>
</evidence>
<dbReference type="SUPFAM" id="SSF53448">
    <property type="entry name" value="Nucleotide-diphospho-sugar transferases"/>
    <property type="match status" value="1"/>
</dbReference>
<dbReference type="AlphaFoldDB" id="A0AA37M694"/>
<dbReference type="CDD" id="cd04183">
    <property type="entry name" value="GT2_BcE_like"/>
    <property type="match status" value="1"/>
</dbReference>
<sequence length="254" mass="27314">MPQELTIVVPMAGLGSRFSQAGYVDPKPLIRIHDVPMIRLVIENLRPSRPHRFVFVCQRSHVAAFGLAERFAQWAPGCAIVQLDGLTAGAACTVLAAREHFGDGALMIANSDQYIDAPIDRYLGVLDEGYDGVIMTMTASDPKWSFVEVDADGLVRRVVEKEVISNEATTGIYSFAKCSDFVRSAEAMIGADRRVNGEFYVAPVYNEMIAGGSRIAISSVGTDLAGMHGLGTPADLDAFLASPVSRRSVSACLS</sequence>
<dbReference type="PANTHER" id="PTHR43584:SF8">
    <property type="entry name" value="N-ACETYLMURAMATE ALPHA-1-PHOSPHATE URIDYLYLTRANSFERASE"/>
    <property type="match status" value="1"/>
</dbReference>
<dbReference type="InterPro" id="IPR016873">
    <property type="entry name" value="Caps_polysacc_synth_BcbE_prd"/>
</dbReference>
<feature type="domain" description="Nucleotidyl transferase" evidence="3">
    <location>
        <begin position="12"/>
        <end position="177"/>
    </location>
</feature>
<dbReference type="InterPro" id="IPR029044">
    <property type="entry name" value="Nucleotide-diphossugar_trans"/>
</dbReference>
<accession>A0AA37M694</accession>
<dbReference type="RefSeq" id="WP_238192411.1">
    <property type="nucleotide sequence ID" value="NZ_BPQJ01000023.1"/>
</dbReference>
<gene>
    <name evidence="4" type="ORF">MPEAHAMD_4451</name>
</gene>
<reference evidence="4" key="2">
    <citation type="submission" date="2021-08" db="EMBL/GenBank/DDBJ databases">
        <authorList>
            <person name="Tani A."/>
            <person name="Ola A."/>
            <person name="Ogura Y."/>
            <person name="Katsura K."/>
            <person name="Hayashi T."/>
        </authorList>
    </citation>
    <scope>NUCLEOTIDE SEQUENCE</scope>
    <source>
        <strain evidence="4">JCM 32048</strain>
    </source>
</reference>
<evidence type="ECO:0000256" key="2">
    <source>
        <dbReference type="ARBA" id="ARBA00022695"/>
    </source>
</evidence>
<evidence type="ECO:0000259" key="3">
    <source>
        <dbReference type="Pfam" id="PF00483"/>
    </source>
</evidence>
<dbReference type="PIRSF" id="PIRSF028162">
    <property type="entry name" value="BcbE_prd"/>
    <property type="match status" value="1"/>
</dbReference>
<dbReference type="EMBL" id="BPQJ01000023">
    <property type="protein sequence ID" value="GJD64270.1"/>
    <property type="molecule type" value="Genomic_DNA"/>
</dbReference>
<keyword evidence="5" id="KW-1185">Reference proteome</keyword>
<name>A0AA37M694_9HYPH</name>
<dbReference type="Proteomes" id="UP001055286">
    <property type="component" value="Unassembled WGS sequence"/>
</dbReference>
<dbReference type="PANTHER" id="PTHR43584">
    <property type="entry name" value="NUCLEOTIDYL TRANSFERASE"/>
    <property type="match status" value="1"/>
</dbReference>
<keyword evidence="1" id="KW-0808">Transferase</keyword>
<evidence type="ECO:0000256" key="1">
    <source>
        <dbReference type="ARBA" id="ARBA00022679"/>
    </source>
</evidence>
<dbReference type="Pfam" id="PF00483">
    <property type="entry name" value="NTP_transferase"/>
    <property type="match status" value="1"/>
</dbReference>
<protein>
    <recommendedName>
        <fullName evidence="3">Nucleotidyl transferase domain-containing protein</fullName>
    </recommendedName>
</protein>
<comment type="caution">
    <text evidence="4">The sequence shown here is derived from an EMBL/GenBank/DDBJ whole genome shotgun (WGS) entry which is preliminary data.</text>
</comment>
<keyword evidence="2" id="KW-0548">Nucleotidyltransferase</keyword>
<reference evidence="4" key="1">
    <citation type="journal article" date="2016" name="Front. Microbiol.">
        <title>Genome Sequence of the Piezophilic, Mesophilic Sulfate-Reducing Bacterium Desulfovibrio indicus J2T.</title>
        <authorList>
            <person name="Cao J."/>
            <person name="Maignien L."/>
            <person name="Shao Z."/>
            <person name="Alain K."/>
            <person name="Jebbar M."/>
        </authorList>
    </citation>
    <scope>NUCLEOTIDE SEQUENCE</scope>
    <source>
        <strain evidence="4">JCM 32048</strain>
    </source>
</reference>
<dbReference type="GO" id="GO:0016779">
    <property type="term" value="F:nucleotidyltransferase activity"/>
    <property type="evidence" value="ECO:0007669"/>
    <property type="project" value="UniProtKB-KW"/>
</dbReference>
<evidence type="ECO:0000313" key="5">
    <source>
        <dbReference type="Proteomes" id="UP001055286"/>
    </source>
</evidence>
<organism evidence="4 5">
    <name type="scientific">Methylobacterium frigidaeris</name>
    <dbReference type="NCBI Taxonomy" id="2038277"/>
    <lineage>
        <taxon>Bacteria</taxon>
        <taxon>Pseudomonadati</taxon>
        <taxon>Pseudomonadota</taxon>
        <taxon>Alphaproteobacteria</taxon>
        <taxon>Hyphomicrobiales</taxon>
        <taxon>Methylobacteriaceae</taxon>
        <taxon>Methylobacterium</taxon>
    </lineage>
</organism>
<dbReference type="Gene3D" id="3.90.550.10">
    <property type="entry name" value="Spore Coat Polysaccharide Biosynthesis Protein SpsA, Chain A"/>
    <property type="match status" value="1"/>
</dbReference>
<proteinExistence type="predicted"/>
<dbReference type="InterPro" id="IPR005835">
    <property type="entry name" value="NTP_transferase_dom"/>
</dbReference>
<dbReference type="InterPro" id="IPR050065">
    <property type="entry name" value="GlmU-like"/>
</dbReference>